<reference evidence="2" key="1">
    <citation type="journal article" date="2020" name="Stud. Mycol.">
        <title>101 Dothideomycetes genomes: a test case for predicting lifestyles and emergence of pathogens.</title>
        <authorList>
            <person name="Haridas S."/>
            <person name="Albert R."/>
            <person name="Binder M."/>
            <person name="Bloem J."/>
            <person name="Labutti K."/>
            <person name="Salamov A."/>
            <person name="Andreopoulos B."/>
            <person name="Baker S."/>
            <person name="Barry K."/>
            <person name="Bills G."/>
            <person name="Bluhm B."/>
            <person name="Cannon C."/>
            <person name="Castanera R."/>
            <person name="Culley D."/>
            <person name="Daum C."/>
            <person name="Ezra D."/>
            <person name="Gonzalez J."/>
            <person name="Henrissat B."/>
            <person name="Kuo A."/>
            <person name="Liang C."/>
            <person name="Lipzen A."/>
            <person name="Lutzoni F."/>
            <person name="Magnuson J."/>
            <person name="Mondo S."/>
            <person name="Nolan M."/>
            <person name="Ohm R."/>
            <person name="Pangilinan J."/>
            <person name="Park H.-J."/>
            <person name="Ramirez L."/>
            <person name="Alfaro M."/>
            <person name="Sun H."/>
            <person name="Tritt A."/>
            <person name="Yoshinaga Y."/>
            <person name="Zwiers L.-H."/>
            <person name="Turgeon B."/>
            <person name="Goodwin S."/>
            <person name="Spatafora J."/>
            <person name="Crous P."/>
            <person name="Grigoriev I."/>
        </authorList>
    </citation>
    <scope>NUCLEOTIDE SEQUENCE</scope>
    <source>
        <strain evidence="2">CBS 379.55</strain>
    </source>
</reference>
<dbReference type="AlphaFoldDB" id="A0A6A6JAA8"/>
<name>A0A6A6JAA8_WESOR</name>
<evidence type="ECO:0000313" key="3">
    <source>
        <dbReference type="Proteomes" id="UP000800097"/>
    </source>
</evidence>
<feature type="region of interest" description="Disordered" evidence="1">
    <location>
        <begin position="17"/>
        <end position="79"/>
    </location>
</feature>
<proteinExistence type="predicted"/>
<accession>A0A6A6JAA8</accession>
<evidence type="ECO:0000313" key="2">
    <source>
        <dbReference type="EMBL" id="KAF2273255.1"/>
    </source>
</evidence>
<organism evidence="2 3">
    <name type="scientific">Westerdykella ornata</name>
    <dbReference type="NCBI Taxonomy" id="318751"/>
    <lineage>
        <taxon>Eukaryota</taxon>
        <taxon>Fungi</taxon>
        <taxon>Dikarya</taxon>
        <taxon>Ascomycota</taxon>
        <taxon>Pezizomycotina</taxon>
        <taxon>Dothideomycetes</taxon>
        <taxon>Pleosporomycetidae</taxon>
        <taxon>Pleosporales</taxon>
        <taxon>Sporormiaceae</taxon>
        <taxon>Westerdykella</taxon>
    </lineage>
</organism>
<dbReference type="RefSeq" id="XP_033650794.1">
    <property type="nucleotide sequence ID" value="XM_033793391.1"/>
</dbReference>
<sequence length="168" mass="18041">MYAEGVHPEMSVVLTCRGSADPSGQAEDNWAQGEMESSGHCGTVSTARSSWSASPGSERSYWAPSEAPQPPLSIDRSNSNLADGHATLILDKMRQSCAPGSDQASWDCIADASLGKQSRLQGQAYAALRLLWTQKRVLNLESLCSSTPARSCWCVQGPLVTIVLRELD</sequence>
<evidence type="ECO:0000256" key="1">
    <source>
        <dbReference type="SAM" id="MobiDB-lite"/>
    </source>
</evidence>
<gene>
    <name evidence="2" type="ORF">EI97DRAFT_165938</name>
</gene>
<protein>
    <submittedName>
        <fullName evidence="2">Uncharacterized protein</fullName>
    </submittedName>
</protein>
<dbReference type="GeneID" id="54546566"/>
<dbReference type="Proteomes" id="UP000800097">
    <property type="component" value="Unassembled WGS sequence"/>
</dbReference>
<dbReference type="EMBL" id="ML986512">
    <property type="protein sequence ID" value="KAF2273255.1"/>
    <property type="molecule type" value="Genomic_DNA"/>
</dbReference>
<keyword evidence="3" id="KW-1185">Reference proteome</keyword>
<feature type="compositionally biased region" description="Polar residues" evidence="1">
    <location>
        <begin position="43"/>
        <end position="57"/>
    </location>
</feature>